<dbReference type="Proteomes" id="UP000001784">
    <property type="component" value="Chromosome"/>
</dbReference>
<dbReference type="InterPro" id="IPR001279">
    <property type="entry name" value="Metallo-B-lactamas"/>
</dbReference>
<evidence type="ECO:0000259" key="1">
    <source>
        <dbReference type="SMART" id="SM00849"/>
    </source>
</evidence>
<evidence type="ECO:0000313" key="3">
    <source>
        <dbReference type="Proteomes" id="UP000001784"/>
    </source>
</evidence>
<name>A0LK09_SYNFM</name>
<dbReference type="CDD" id="cd07713">
    <property type="entry name" value="DHPS-like_MBL-fold"/>
    <property type="match status" value="1"/>
</dbReference>
<dbReference type="STRING" id="335543.Sfum_2078"/>
<accession>A0LK09</accession>
<dbReference type="Gene3D" id="3.60.15.10">
    <property type="entry name" value="Ribonuclease Z/Hydroxyacylglutathione hydrolase-like"/>
    <property type="match status" value="1"/>
</dbReference>
<dbReference type="RefSeq" id="WP_011698930.1">
    <property type="nucleotide sequence ID" value="NC_008554.1"/>
</dbReference>
<dbReference type="GO" id="GO:0016740">
    <property type="term" value="F:transferase activity"/>
    <property type="evidence" value="ECO:0007669"/>
    <property type="project" value="TreeGrafter"/>
</dbReference>
<dbReference type="EMBL" id="CP000478">
    <property type="protein sequence ID" value="ABK17761.1"/>
    <property type="molecule type" value="Genomic_DNA"/>
</dbReference>
<dbReference type="PANTHER" id="PTHR13754:SF13">
    <property type="entry name" value="METALLO-BETA-LACTAMASE SUPERFAMILY PROTEIN (AFU_ORTHOLOGUE AFUA_3G07630)"/>
    <property type="match status" value="1"/>
</dbReference>
<evidence type="ECO:0000313" key="2">
    <source>
        <dbReference type="EMBL" id="ABK17761.1"/>
    </source>
</evidence>
<dbReference type="InParanoid" id="A0LK09"/>
<organism evidence="2 3">
    <name type="scientific">Syntrophobacter fumaroxidans (strain DSM 10017 / MPOB)</name>
    <dbReference type="NCBI Taxonomy" id="335543"/>
    <lineage>
        <taxon>Bacteria</taxon>
        <taxon>Pseudomonadati</taxon>
        <taxon>Thermodesulfobacteriota</taxon>
        <taxon>Syntrophobacteria</taxon>
        <taxon>Syntrophobacterales</taxon>
        <taxon>Syntrophobacteraceae</taxon>
        <taxon>Syntrophobacter</taxon>
    </lineage>
</organism>
<dbReference type="InterPro" id="IPR041712">
    <property type="entry name" value="DHPS-like_MBL-fold"/>
</dbReference>
<gene>
    <name evidence="2" type="ordered locus">Sfum_2078</name>
</gene>
<reference evidence="2 3" key="1">
    <citation type="submission" date="2006-10" db="EMBL/GenBank/DDBJ databases">
        <title>Complete sequence of Syntrophobacter fumaroxidans MPOB.</title>
        <authorList>
            <consortium name="US DOE Joint Genome Institute"/>
            <person name="Copeland A."/>
            <person name="Lucas S."/>
            <person name="Lapidus A."/>
            <person name="Barry K."/>
            <person name="Detter J.C."/>
            <person name="Glavina del Rio T."/>
            <person name="Hammon N."/>
            <person name="Israni S."/>
            <person name="Pitluck S."/>
            <person name="Goltsman E.G."/>
            <person name="Martinez M."/>
            <person name="Schmutz J."/>
            <person name="Larimer F."/>
            <person name="Land M."/>
            <person name="Hauser L."/>
            <person name="Kyrpides N."/>
            <person name="Kim E."/>
            <person name="Boone D.R."/>
            <person name="Brockman F."/>
            <person name="Culley D."/>
            <person name="Ferry J."/>
            <person name="Gunsalus R."/>
            <person name="McInerney M.J."/>
            <person name="Morrison M."/>
            <person name="Plugge C."/>
            <person name="Rohlin L."/>
            <person name="Scholten J."/>
            <person name="Sieber J."/>
            <person name="Stams A.J.M."/>
            <person name="Worm P."/>
            <person name="Henstra A.M."/>
            <person name="Richardson P."/>
        </authorList>
    </citation>
    <scope>NUCLEOTIDE SEQUENCE [LARGE SCALE GENOMIC DNA]</scope>
    <source>
        <strain evidence="3">DSM 10017 / MPOB</strain>
    </source>
</reference>
<proteinExistence type="predicted"/>
<dbReference type="InterPro" id="IPR052926">
    <property type="entry name" value="Metallo-beta-lactamase_dom"/>
</dbReference>
<dbReference type="SUPFAM" id="SSF56281">
    <property type="entry name" value="Metallo-hydrolase/oxidoreductase"/>
    <property type="match status" value="1"/>
</dbReference>
<protein>
    <submittedName>
        <fullName evidence="2">Beta-lactamase domain protein</fullName>
    </submittedName>
</protein>
<dbReference type="KEGG" id="sfu:Sfum_2078"/>
<dbReference type="InterPro" id="IPR036866">
    <property type="entry name" value="RibonucZ/Hydroxyglut_hydro"/>
</dbReference>
<feature type="domain" description="Metallo-beta-lactamase" evidence="1">
    <location>
        <begin position="22"/>
        <end position="195"/>
    </location>
</feature>
<dbReference type="SMART" id="SM00849">
    <property type="entry name" value="Lactamase_B"/>
    <property type="match status" value="1"/>
</dbReference>
<dbReference type="AlphaFoldDB" id="A0LK09"/>
<dbReference type="PANTHER" id="PTHR13754">
    <property type="entry name" value="METALLO-BETA-LACTAMASE SUPERFAMILY PROTEIN"/>
    <property type="match status" value="1"/>
</dbReference>
<dbReference type="Pfam" id="PF00753">
    <property type="entry name" value="Lactamase_B"/>
    <property type="match status" value="1"/>
</dbReference>
<sequence length="279" mass="30189">MECRITVLCENTVSAPGLLGEHGFAAFVEIPGDTVLFDTGQGYSLVHNALRLRKNLADASRLVLSHGHYDHTGGILALLGMRDGCDIVAHPDVFSERFWVMETDGREKAVSIGMPWPETYLSTRGARFRLERAFTEIAPNVFITGEVPRRTLFELGSPKFTVRAQKGFAMDPLLDDLSLVLKTSKGLVIVLGCAHAGVVNIMRHAVEKTGVSRIHAILGGTHLGLSPAPQFDPTIEAIKSADIGLLAVSHCTGQQPVARLASEFGERFAFGNVGFVIEV</sequence>
<keyword evidence="3" id="KW-1185">Reference proteome</keyword>
<dbReference type="eggNOG" id="COG1237">
    <property type="taxonomic scope" value="Bacteria"/>
</dbReference>
<dbReference type="HOGENOM" id="CLU_036012_0_0_7"/>
<dbReference type="OrthoDB" id="9803916at2"/>